<dbReference type="GO" id="GO:0016747">
    <property type="term" value="F:acyltransferase activity, transferring groups other than amino-acyl groups"/>
    <property type="evidence" value="ECO:0007669"/>
    <property type="project" value="InterPro"/>
</dbReference>
<sequence length="418" mass="45950">MTATPDRTAAAATEPAPTDKRPARILGLDGPRGVACLMVLAVHVGGHNSPQTVATFKLGLLGQGLVFFFALSGFLIFLPMVRRLFAGKPMPDTKSYAVHRVLRVFPAYIVIFLLCSFVLRAVFTENTAVAERHFTDAGLGMLTDPLALLANLTLVHSYIPQYLQTGINPSWSLSLEFAFYIALPLLAAISFSLRKRTNIGAPVLAMIPVAVMFLIGLTGKLYTQSRAEASGITDPLLLEWGPNEIAVLSRSFWSLADNFTYGMLVAVVFVAIERGIMKGRFVTRMRWWAGLAMIPVAAISLKLIDDNSRWQSTFVAIGSALLILFIIVPLARGEKSKFAERADWAPLSYIGTISLSVYLWHFPILIMVGRFGWMAGDSPAGMLWNFVVVTVVSIVFGTLTYRLVEKPALMLARRYKSK</sequence>
<dbReference type="InterPro" id="IPR002656">
    <property type="entry name" value="Acyl_transf_3_dom"/>
</dbReference>
<keyword evidence="4" id="KW-0012">Acyltransferase</keyword>
<evidence type="ECO:0000313" key="5">
    <source>
        <dbReference type="Proteomes" id="UP000198327"/>
    </source>
</evidence>
<feature type="transmembrane region" description="Helical" evidence="2">
    <location>
        <begin position="171"/>
        <end position="191"/>
    </location>
</feature>
<keyword evidence="5" id="KW-1185">Reference proteome</keyword>
<dbReference type="AlphaFoldDB" id="A0A239J980"/>
<feature type="transmembrane region" description="Helical" evidence="2">
    <location>
        <begin position="310"/>
        <end position="331"/>
    </location>
</feature>
<keyword evidence="2" id="KW-0812">Transmembrane</keyword>
<dbReference type="GO" id="GO:0000271">
    <property type="term" value="P:polysaccharide biosynthetic process"/>
    <property type="evidence" value="ECO:0007669"/>
    <property type="project" value="TreeGrafter"/>
</dbReference>
<dbReference type="PANTHER" id="PTHR23028">
    <property type="entry name" value="ACETYLTRANSFERASE"/>
    <property type="match status" value="1"/>
</dbReference>
<feature type="region of interest" description="Disordered" evidence="1">
    <location>
        <begin position="1"/>
        <end position="23"/>
    </location>
</feature>
<feature type="transmembrane region" description="Helical" evidence="2">
    <location>
        <begin position="101"/>
        <end position="123"/>
    </location>
</feature>
<dbReference type="PANTHER" id="PTHR23028:SF53">
    <property type="entry name" value="ACYL_TRANSF_3 DOMAIN-CONTAINING PROTEIN"/>
    <property type="match status" value="1"/>
</dbReference>
<feature type="transmembrane region" description="Helical" evidence="2">
    <location>
        <begin position="288"/>
        <end position="304"/>
    </location>
</feature>
<feature type="domain" description="Acyltransferase 3" evidence="3">
    <location>
        <begin position="26"/>
        <end position="402"/>
    </location>
</feature>
<proteinExistence type="predicted"/>
<accession>A0A239J980</accession>
<protein>
    <submittedName>
        <fullName evidence="4">Peptidoglycan/LPS O-acetylase OafA/YrhL, contains acyltransferase and SGNH-hydrolase domains</fullName>
    </submittedName>
</protein>
<feature type="transmembrane region" description="Helical" evidence="2">
    <location>
        <begin position="60"/>
        <end position="81"/>
    </location>
</feature>
<dbReference type="GO" id="GO:0016020">
    <property type="term" value="C:membrane"/>
    <property type="evidence" value="ECO:0007669"/>
    <property type="project" value="TreeGrafter"/>
</dbReference>
<keyword evidence="4" id="KW-0378">Hydrolase</keyword>
<feature type="compositionally biased region" description="Low complexity" evidence="1">
    <location>
        <begin position="1"/>
        <end position="16"/>
    </location>
</feature>
<organism evidence="4 5">
    <name type="scientific">Rhodococcoides kyotonense</name>
    <dbReference type="NCBI Taxonomy" id="398843"/>
    <lineage>
        <taxon>Bacteria</taxon>
        <taxon>Bacillati</taxon>
        <taxon>Actinomycetota</taxon>
        <taxon>Actinomycetes</taxon>
        <taxon>Mycobacteriales</taxon>
        <taxon>Nocardiaceae</taxon>
        <taxon>Rhodococcoides</taxon>
    </lineage>
</organism>
<keyword evidence="2" id="KW-0472">Membrane</keyword>
<feature type="transmembrane region" description="Helical" evidence="2">
    <location>
        <begin position="203"/>
        <end position="222"/>
    </location>
</feature>
<dbReference type="GO" id="GO:0016787">
    <property type="term" value="F:hydrolase activity"/>
    <property type="evidence" value="ECO:0007669"/>
    <property type="project" value="UniProtKB-KW"/>
</dbReference>
<dbReference type="Proteomes" id="UP000198327">
    <property type="component" value="Unassembled WGS sequence"/>
</dbReference>
<gene>
    <name evidence="4" type="ORF">SAMN05421642_10864</name>
</gene>
<dbReference type="EMBL" id="FZOW01000008">
    <property type="protein sequence ID" value="SNT01204.1"/>
    <property type="molecule type" value="Genomic_DNA"/>
</dbReference>
<feature type="transmembrane region" description="Helical" evidence="2">
    <location>
        <begin position="259"/>
        <end position="276"/>
    </location>
</feature>
<evidence type="ECO:0000256" key="2">
    <source>
        <dbReference type="SAM" id="Phobius"/>
    </source>
</evidence>
<keyword evidence="4" id="KW-0808">Transferase</keyword>
<name>A0A239J980_9NOCA</name>
<feature type="transmembrane region" description="Helical" evidence="2">
    <location>
        <begin position="343"/>
        <end position="362"/>
    </location>
</feature>
<evidence type="ECO:0000256" key="1">
    <source>
        <dbReference type="SAM" id="MobiDB-lite"/>
    </source>
</evidence>
<keyword evidence="2" id="KW-1133">Transmembrane helix</keyword>
<dbReference type="RefSeq" id="WP_089247454.1">
    <property type="nucleotide sequence ID" value="NZ_FZOW01000008.1"/>
</dbReference>
<reference evidence="5" key="1">
    <citation type="submission" date="2017-06" db="EMBL/GenBank/DDBJ databases">
        <authorList>
            <person name="Varghese N."/>
            <person name="Submissions S."/>
        </authorList>
    </citation>
    <scope>NUCLEOTIDE SEQUENCE [LARGE SCALE GENOMIC DNA]</scope>
    <source>
        <strain evidence="5">JCM 23211</strain>
    </source>
</reference>
<dbReference type="OrthoDB" id="5242306at2"/>
<dbReference type="STRING" id="398843.A3K89_17935"/>
<dbReference type="Pfam" id="PF01757">
    <property type="entry name" value="Acyl_transf_3"/>
    <property type="match status" value="1"/>
</dbReference>
<evidence type="ECO:0000313" key="4">
    <source>
        <dbReference type="EMBL" id="SNT01204.1"/>
    </source>
</evidence>
<evidence type="ECO:0000259" key="3">
    <source>
        <dbReference type="Pfam" id="PF01757"/>
    </source>
</evidence>
<dbReference type="InterPro" id="IPR050879">
    <property type="entry name" value="Acyltransferase_3"/>
</dbReference>
<feature type="transmembrane region" description="Helical" evidence="2">
    <location>
        <begin position="382"/>
        <end position="404"/>
    </location>
</feature>